<dbReference type="AlphaFoldDB" id="A0A0R2SUU1"/>
<dbReference type="PIRSF" id="PIRSF003078">
    <property type="entry name" value="GidB"/>
    <property type="match status" value="1"/>
</dbReference>
<dbReference type="Gene3D" id="3.40.50.150">
    <property type="entry name" value="Vaccinia Virus protein VP39"/>
    <property type="match status" value="1"/>
</dbReference>
<comment type="similarity">
    <text evidence="6">Belongs to the methyltransferase superfamily. RNA methyltransferase RsmG family.</text>
</comment>
<sequence>MTDRLEATLEQGLRELALGVPANAQQKLLHYLHLIVKWNKHFNLSGITAIQEMVPLHLLDSLAISPYLEGERILDIGSGAGLPGIPLAIANPDKNFVLLDSNGKKTRFLFQVKVALELSNVEVVDARVDEYLSTADTGEFSLITCRAFSSLSSIVKMIEKPLASGTKLLAMKGVYPHDEIAELQQDNTINSTSNKASSTDLDNCYKVESVIELTVPGVESQRHLVLIGQEAAVKRT</sequence>
<dbReference type="EMBL" id="LICD01000295">
    <property type="protein sequence ID" value="KRO78692.1"/>
    <property type="molecule type" value="Genomic_DNA"/>
</dbReference>
<proteinExistence type="inferred from homology"/>
<keyword evidence="5 6" id="KW-0949">S-adenosyl-L-methionine</keyword>
<dbReference type="GO" id="GO:0070043">
    <property type="term" value="F:rRNA (guanine-N7-)-methyltransferase activity"/>
    <property type="evidence" value="ECO:0007669"/>
    <property type="project" value="UniProtKB-UniRule"/>
</dbReference>
<evidence type="ECO:0000313" key="7">
    <source>
        <dbReference type="EMBL" id="KRO78692.1"/>
    </source>
</evidence>
<keyword evidence="3 6" id="KW-0489">Methyltransferase</keyword>
<accession>A0A0R2SUU1</accession>
<comment type="subcellular location">
    <subcellularLocation>
        <location evidence="6">Cytoplasm</location>
    </subcellularLocation>
</comment>
<dbReference type="GO" id="GO:0005829">
    <property type="term" value="C:cytosol"/>
    <property type="evidence" value="ECO:0007669"/>
    <property type="project" value="TreeGrafter"/>
</dbReference>
<dbReference type="PANTHER" id="PTHR31760:SF0">
    <property type="entry name" value="S-ADENOSYL-L-METHIONINE-DEPENDENT METHYLTRANSFERASES SUPERFAMILY PROTEIN"/>
    <property type="match status" value="1"/>
</dbReference>
<name>A0A0R2SUU1_9GAMM</name>
<comment type="caution">
    <text evidence="7">The sequence shown here is derived from an EMBL/GenBank/DDBJ whole genome shotgun (WGS) entry which is preliminary data.</text>
</comment>
<dbReference type="Proteomes" id="UP000051242">
    <property type="component" value="Unassembled WGS sequence"/>
</dbReference>
<feature type="binding site" evidence="6">
    <location>
        <position position="82"/>
    </location>
    <ligand>
        <name>S-adenosyl-L-methionine</name>
        <dbReference type="ChEBI" id="CHEBI:59789"/>
    </ligand>
</feature>
<dbReference type="CDD" id="cd02440">
    <property type="entry name" value="AdoMet_MTases"/>
    <property type="match status" value="1"/>
</dbReference>
<evidence type="ECO:0000256" key="6">
    <source>
        <dbReference type="HAMAP-Rule" id="MF_00074"/>
    </source>
</evidence>
<evidence type="ECO:0000313" key="8">
    <source>
        <dbReference type="Proteomes" id="UP000051242"/>
    </source>
</evidence>
<dbReference type="InterPro" id="IPR029063">
    <property type="entry name" value="SAM-dependent_MTases_sf"/>
</dbReference>
<dbReference type="HAMAP" id="MF_00074">
    <property type="entry name" value="16SrRNA_methyltr_G"/>
    <property type="match status" value="1"/>
</dbReference>
<dbReference type="SUPFAM" id="SSF53335">
    <property type="entry name" value="S-adenosyl-L-methionine-dependent methyltransferases"/>
    <property type="match status" value="1"/>
</dbReference>
<dbReference type="EC" id="2.1.1.170" evidence="6"/>
<comment type="function">
    <text evidence="6">Specifically methylates the N7 position of guanine in position 527 of 16S rRNA.</text>
</comment>
<organism evidence="7 8">
    <name type="scientific">OM182 bacterium BACL3 MAG-120619-bin3</name>
    <dbReference type="NCBI Taxonomy" id="1655593"/>
    <lineage>
        <taxon>Bacteria</taxon>
        <taxon>Pseudomonadati</taxon>
        <taxon>Pseudomonadota</taxon>
        <taxon>Gammaproteobacteria</taxon>
        <taxon>OMG group</taxon>
        <taxon>OM182 clade</taxon>
    </lineage>
</organism>
<evidence type="ECO:0000256" key="5">
    <source>
        <dbReference type="ARBA" id="ARBA00022691"/>
    </source>
</evidence>
<evidence type="ECO:0000256" key="4">
    <source>
        <dbReference type="ARBA" id="ARBA00022679"/>
    </source>
</evidence>
<comment type="caution">
    <text evidence="6">Lacks conserved residue(s) required for the propagation of feature annotation.</text>
</comment>
<keyword evidence="2 6" id="KW-0698">rRNA processing</keyword>
<feature type="binding site" evidence="6">
    <location>
        <position position="146"/>
    </location>
    <ligand>
        <name>S-adenosyl-L-methionine</name>
        <dbReference type="ChEBI" id="CHEBI:59789"/>
    </ligand>
</feature>
<reference evidence="7 8" key="1">
    <citation type="submission" date="2015-10" db="EMBL/GenBank/DDBJ databases">
        <title>Metagenome-Assembled Genomes uncover a global brackish microbiome.</title>
        <authorList>
            <person name="Hugerth L.W."/>
            <person name="Larsson J."/>
            <person name="Alneberg J."/>
            <person name="Lindh M.V."/>
            <person name="Legrand C."/>
            <person name="Pinhassi J."/>
            <person name="Andersson A.F."/>
        </authorList>
    </citation>
    <scope>NUCLEOTIDE SEQUENCE [LARGE SCALE GENOMIC DNA]</scope>
    <source>
        <strain evidence="7">BACL22 MAG-120619-bin3</strain>
    </source>
</reference>
<evidence type="ECO:0000256" key="2">
    <source>
        <dbReference type="ARBA" id="ARBA00022552"/>
    </source>
</evidence>
<dbReference type="Pfam" id="PF02527">
    <property type="entry name" value="GidB"/>
    <property type="match status" value="1"/>
</dbReference>
<gene>
    <name evidence="6" type="primary">rsmG</name>
    <name evidence="7" type="ORF">ABR85_05260</name>
</gene>
<protein>
    <recommendedName>
        <fullName evidence="6">Ribosomal RNA small subunit methyltransferase G</fullName>
        <ecNumber evidence="6">2.1.1.170</ecNumber>
    </recommendedName>
    <alternativeName>
        <fullName evidence="6">16S rRNA 7-methylguanosine methyltransferase</fullName>
        <shortName evidence="6">16S rRNA m7G methyltransferase</shortName>
    </alternativeName>
</protein>
<dbReference type="PANTHER" id="PTHR31760">
    <property type="entry name" value="S-ADENOSYL-L-METHIONINE-DEPENDENT METHYLTRANSFERASES SUPERFAMILY PROTEIN"/>
    <property type="match status" value="1"/>
</dbReference>
<comment type="catalytic activity">
    <reaction evidence="6">
        <text>guanosine(527) in 16S rRNA + S-adenosyl-L-methionine = N(7)-methylguanosine(527) in 16S rRNA + S-adenosyl-L-homocysteine</text>
        <dbReference type="Rhea" id="RHEA:42732"/>
        <dbReference type="Rhea" id="RHEA-COMP:10209"/>
        <dbReference type="Rhea" id="RHEA-COMP:10210"/>
        <dbReference type="ChEBI" id="CHEBI:57856"/>
        <dbReference type="ChEBI" id="CHEBI:59789"/>
        <dbReference type="ChEBI" id="CHEBI:74269"/>
        <dbReference type="ChEBI" id="CHEBI:74480"/>
        <dbReference type="EC" id="2.1.1.170"/>
    </reaction>
</comment>
<evidence type="ECO:0000256" key="1">
    <source>
        <dbReference type="ARBA" id="ARBA00022490"/>
    </source>
</evidence>
<keyword evidence="1 6" id="KW-0963">Cytoplasm</keyword>
<dbReference type="InterPro" id="IPR003682">
    <property type="entry name" value="rRNA_ssu_MeTfrase_G"/>
</dbReference>
<feature type="binding site" evidence="6">
    <location>
        <position position="77"/>
    </location>
    <ligand>
        <name>S-adenosyl-L-methionine</name>
        <dbReference type="ChEBI" id="CHEBI:59789"/>
    </ligand>
</feature>
<dbReference type="NCBIfam" id="TIGR00138">
    <property type="entry name" value="rsmG_gidB"/>
    <property type="match status" value="1"/>
</dbReference>
<evidence type="ECO:0000256" key="3">
    <source>
        <dbReference type="ARBA" id="ARBA00022603"/>
    </source>
</evidence>
<keyword evidence="4 6" id="KW-0808">Transferase</keyword>